<name>A2Q4G2_MEDTR</name>
<protein>
    <submittedName>
        <fullName evidence="2">Uncharacterized protein</fullName>
    </submittedName>
</protein>
<accession>A2Q4G2</accession>
<feature type="compositionally biased region" description="Low complexity" evidence="1">
    <location>
        <begin position="1"/>
        <end position="12"/>
    </location>
</feature>
<gene>
    <name evidence="2" type="ORF">MtrDRAFT_AC157473g30v2</name>
</gene>
<evidence type="ECO:0000313" key="2">
    <source>
        <dbReference type="EMBL" id="ABN08512.1"/>
    </source>
</evidence>
<feature type="region of interest" description="Disordered" evidence="1">
    <location>
        <begin position="1"/>
        <end position="71"/>
    </location>
</feature>
<reference evidence="2" key="2">
    <citation type="submission" date="2007-03" db="EMBL/GenBank/DDBJ databases">
        <authorList>
            <consortium name="The International Medicago Genome Annotation Group"/>
        </authorList>
    </citation>
    <scope>NUCLEOTIDE SEQUENCE</scope>
</reference>
<organism evidence="2">
    <name type="scientific">Medicago truncatula</name>
    <name type="common">Barrel medic</name>
    <name type="synonym">Medicago tribuloides</name>
    <dbReference type="NCBI Taxonomy" id="3880"/>
    <lineage>
        <taxon>Eukaryota</taxon>
        <taxon>Viridiplantae</taxon>
        <taxon>Streptophyta</taxon>
        <taxon>Embryophyta</taxon>
        <taxon>Tracheophyta</taxon>
        <taxon>Spermatophyta</taxon>
        <taxon>Magnoliopsida</taxon>
        <taxon>eudicotyledons</taxon>
        <taxon>Gunneridae</taxon>
        <taxon>Pentapetalae</taxon>
        <taxon>rosids</taxon>
        <taxon>fabids</taxon>
        <taxon>Fabales</taxon>
        <taxon>Fabaceae</taxon>
        <taxon>Papilionoideae</taxon>
        <taxon>50 kb inversion clade</taxon>
        <taxon>NPAAA clade</taxon>
        <taxon>Hologalegina</taxon>
        <taxon>IRL clade</taxon>
        <taxon>Trifolieae</taxon>
        <taxon>Medicago</taxon>
    </lineage>
</organism>
<sequence length="103" mass="11570">MSDSNNNNINTGASGGAGSSSRRTDNTKFPTMDKIFGIRPPPRERTGDANNNTKGTKFPTMQDVFGPRREETEWRLESSEVRWVATLMRCGIVKRKCVISRTF</sequence>
<dbReference type="AlphaFoldDB" id="A2Q4G2"/>
<evidence type="ECO:0000256" key="1">
    <source>
        <dbReference type="SAM" id="MobiDB-lite"/>
    </source>
</evidence>
<reference evidence="2" key="1">
    <citation type="submission" date="2005-02" db="EMBL/GenBank/DDBJ databases">
        <authorList>
            <person name="Town C.D."/>
        </authorList>
    </citation>
    <scope>NUCLEOTIDE SEQUENCE</scope>
</reference>
<proteinExistence type="predicted"/>
<dbReference type="EMBL" id="AC157473">
    <property type="protein sequence ID" value="ABN08512.1"/>
    <property type="molecule type" value="Genomic_DNA"/>
</dbReference>